<feature type="transmembrane region" description="Helical" evidence="1">
    <location>
        <begin position="49"/>
        <end position="65"/>
    </location>
</feature>
<name>A0A0C2MM20_THEKT</name>
<accession>A0A0C2MM20</accession>
<feature type="transmembrane region" description="Helical" evidence="1">
    <location>
        <begin position="12"/>
        <end position="37"/>
    </location>
</feature>
<dbReference type="AlphaFoldDB" id="A0A0C2MM20"/>
<keyword evidence="1" id="KW-1133">Transmembrane helix</keyword>
<gene>
    <name evidence="2" type="ORF">RF11_07983</name>
</gene>
<comment type="caution">
    <text evidence="2">The sequence shown here is derived from an EMBL/GenBank/DDBJ whole genome shotgun (WGS) entry which is preliminary data.</text>
</comment>
<organism evidence="2 3">
    <name type="scientific">Thelohanellus kitauei</name>
    <name type="common">Myxosporean</name>
    <dbReference type="NCBI Taxonomy" id="669202"/>
    <lineage>
        <taxon>Eukaryota</taxon>
        <taxon>Metazoa</taxon>
        <taxon>Cnidaria</taxon>
        <taxon>Myxozoa</taxon>
        <taxon>Myxosporea</taxon>
        <taxon>Bivalvulida</taxon>
        <taxon>Platysporina</taxon>
        <taxon>Myxobolidae</taxon>
        <taxon>Thelohanellus</taxon>
    </lineage>
</organism>
<dbReference type="EMBL" id="JWZT01002878">
    <property type="protein sequence ID" value="KII68261.1"/>
    <property type="molecule type" value="Genomic_DNA"/>
</dbReference>
<evidence type="ECO:0000313" key="2">
    <source>
        <dbReference type="EMBL" id="KII68261.1"/>
    </source>
</evidence>
<feature type="transmembrane region" description="Helical" evidence="1">
    <location>
        <begin position="72"/>
        <end position="93"/>
    </location>
</feature>
<reference evidence="2 3" key="1">
    <citation type="journal article" date="2014" name="Genome Biol. Evol.">
        <title>The genome of the myxosporean Thelohanellus kitauei shows adaptations to nutrient acquisition within its fish host.</title>
        <authorList>
            <person name="Yang Y."/>
            <person name="Xiong J."/>
            <person name="Zhou Z."/>
            <person name="Huo F."/>
            <person name="Miao W."/>
            <person name="Ran C."/>
            <person name="Liu Y."/>
            <person name="Zhang J."/>
            <person name="Feng J."/>
            <person name="Wang M."/>
            <person name="Wang M."/>
            <person name="Wang L."/>
            <person name="Yao B."/>
        </authorList>
    </citation>
    <scope>NUCLEOTIDE SEQUENCE [LARGE SCALE GENOMIC DNA]</scope>
    <source>
        <strain evidence="2">Wuqing</strain>
    </source>
</reference>
<keyword evidence="1" id="KW-0812">Transmembrane</keyword>
<keyword evidence="3" id="KW-1185">Reference proteome</keyword>
<protein>
    <submittedName>
        <fullName evidence="2">Uncharacterized protein</fullName>
    </submittedName>
</protein>
<evidence type="ECO:0000256" key="1">
    <source>
        <dbReference type="SAM" id="Phobius"/>
    </source>
</evidence>
<dbReference type="Proteomes" id="UP000031668">
    <property type="component" value="Unassembled WGS sequence"/>
</dbReference>
<proteinExistence type="predicted"/>
<sequence>MMRNRKAKKTFFLIAKYIYMVAWLVAVVTLCLFLAMIPDRKFLPLLREWSIPFLIPIVLLAVDLLEYKQKKFYILILFGLVVPCIAWTSYFIVGYTKAKRFDRYSICFVFTENIEGLTTDMCLKFIYNSFLVRYYLFISILIILFLKGVVLVLDMFGLNIYSRYIKC</sequence>
<keyword evidence="1" id="KW-0472">Membrane</keyword>
<feature type="transmembrane region" description="Helical" evidence="1">
    <location>
        <begin position="134"/>
        <end position="156"/>
    </location>
</feature>
<evidence type="ECO:0000313" key="3">
    <source>
        <dbReference type="Proteomes" id="UP000031668"/>
    </source>
</evidence>